<comment type="caution">
    <text evidence="1">The sequence shown here is derived from an EMBL/GenBank/DDBJ whole genome shotgun (WGS) entry which is preliminary data.</text>
</comment>
<gene>
    <name evidence="1" type="ORF">UV91_C0005G0056</name>
</gene>
<organism evidence="1 2">
    <name type="scientific">Candidatus Nomurabacteria bacterium GW2011_GWF2_43_24</name>
    <dbReference type="NCBI Taxonomy" id="1618778"/>
    <lineage>
        <taxon>Bacteria</taxon>
        <taxon>Candidatus Nomuraibacteriota</taxon>
    </lineage>
</organism>
<dbReference type="EMBL" id="LCGH01000005">
    <property type="protein sequence ID" value="KKT11508.1"/>
    <property type="molecule type" value="Genomic_DNA"/>
</dbReference>
<proteinExistence type="predicted"/>
<dbReference type="Proteomes" id="UP000033907">
    <property type="component" value="Unassembled WGS sequence"/>
</dbReference>
<name>A0A0G1ENW4_9BACT</name>
<accession>A0A0G1ENW4</accession>
<sequence length="265" mass="29354">METEKKEVVKDPKARSRSYPRYNLEEAIKFVEIVSKLGRKNISEKSIAAENGKSITNSGFIGRMSSAKQFGLISKDEGKLSLTQLGNEIMFPPDDISKVRAIKKAFTMPTLYKELLDAFGGTKIPEYSSLGNRLVNDYGIETGARGLASKNFIKSAEYAEVIQNGILVVDAELTMPDSNSKDMADTFNNNINKNANQNIRQPAIQSDNMVFEFFGGVKLVIPRSKKASDAVMDGELKIIKIGLNEFSEKFCKKEGLSEETNGDKE</sequence>
<protein>
    <submittedName>
        <fullName evidence="1">Uncharacterized protein</fullName>
    </submittedName>
</protein>
<evidence type="ECO:0000313" key="1">
    <source>
        <dbReference type="EMBL" id="KKT11508.1"/>
    </source>
</evidence>
<evidence type="ECO:0000313" key="2">
    <source>
        <dbReference type="Proteomes" id="UP000033907"/>
    </source>
</evidence>
<dbReference type="AlphaFoldDB" id="A0A0G1ENW4"/>
<reference evidence="1 2" key="1">
    <citation type="journal article" date="2015" name="Nature">
        <title>rRNA introns, odd ribosomes, and small enigmatic genomes across a large radiation of phyla.</title>
        <authorList>
            <person name="Brown C.T."/>
            <person name="Hug L.A."/>
            <person name="Thomas B.C."/>
            <person name="Sharon I."/>
            <person name="Castelle C.J."/>
            <person name="Singh A."/>
            <person name="Wilkins M.J."/>
            <person name="Williams K.H."/>
            <person name="Banfield J.F."/>
        </authorList>
    </citation>
    <scope>NUCLEOTIDE SEQUENCE [LARGE SCALE GENOMIC DNA]</scope>
</reference>